<accession>A0A822YL61</accession>
<gene>
    <name evidence="1" type="ORF">HUJ06_012098</name>
</gene>
<dbReference type="AlphaFoldDB" id="A0A822YL61"/>
<dbReference type="EMBL" id="DUZY01000003">
    <property type="protein sequence ID" value="DAD33247.1"/>
    <property type="molecule type" value="Genomic_DNA"/>
</dbReference>
<comment type="caution">
    <text evidence="1">The sequence shown here is derived from an EMBL/GenBank/DDBJ whole genome shotgun (WGS) entry which is preliminary data.</text>
</comment>
<name>A0A822YL61_NELNU</name>
<sequence length="83" mass="9197">MARRADLAKIGREAFDMLDYVLEKKKTSAPAGAADHGVAATAISVPQKSRKEVMVMDSRRLAMEYGGVLFIDYRPGKGYRKAY</sequence>
<dbReference type="Proteomes" id="UP000607653">
    <property type="component" value="Unassembled WGS sequence"/>
</dbReference>
<evidence type="ECO:0000313" key="2">
    <source>
        <dbReference type="Proteomes" id="UP000607653"/>
    </source>
</evidence>
<proteinExistence type="predicted"/>
<organism evidence="1 2">
    <name type="scientific">Nelumbo nucifera</name>
    <name type="common">Sacred lotus</name>
    <dbReference type="NCBI Taxonomy" id="4432"/>
    <lineage>
        <taxon>Eukaryota</taxon>
        <taxon>Viridiplantae</taxon>
        <taxon>Streptophyta</taxon>
        <taxon>Embryophyta</taxon>
        <taxon>Tracheophyta</taxon>
        <taxon>Spermatophyta</taxon>
        <taxon>Magnoliopsida</taxon>
        <taxon>Proteales</taxon>
        <taxon>Nelumbonaceae</taxon>
        <taxon>Nelumbo</taxon>
    </lineage>
</organism>
<keyword evidence="2" id="KW-1185">Reference proteome</keyword>
<evidence type="ECO:0000313" key="1">
    <source>
        <dbReference type="EMBL" id="DAD33247.1"/>
    </source>
</evidence>
<reference evidence="1 2" key="1">
    <citation type="journal article" date="2020" name="Mol. Biol. Evol.">
        <title>Distinct Expression and Methylation Patterns for Genes with Different Fates following a Single Whole-Genome Duplication in Flowering Plants.</title>
        <authorList>
            <person name="Shi T."/>
            <person name="Rahmani R.S."/>
            <person name="Gugger P.F."/>
            <person name="Wang M."/>
            <person name="Li H."/>
            <person name="Zhang Y."/>
            <person name="Li Z."/>
            <person name="Wang Q."/>
            <person name="Van de Peer Y."/>
            <person name="Marchal K."/>
            <person name="Chen J."/>
        </authorList>
    </citation>
    <scope>NUCLEOTIDE SEQUENCE [LARGE SCALE GENOMIC DNA]</scope>
    <source>
        <tissue evidence="1">Leaf</tissue>
    </source>
</reference>
<protein>
    <submittedName>
        <fullName evidence="1">Uncharacterized protein</fullName>
    </submittedName>
</protein>